<dbReference type="EMBL" id="AP019299">
    <property type="protein sequence ID" value="BBH00292.1"/>
    <property type="molecule type" value="Genomic_DNA"/>
</dbReference>
<proteinExistence type="predicted"/>
<dbReference type="SUPFAM" id="SSF57535">
    <property type="entry name" value="Complement control module/SCR domain"/>
    <property type="match status" value="1"/>
</dbReference>
<evidence type="ECO:0000313" key="2">
    <source>
        <dbReference type="EMBL" id="BBH00292.1"/>
    </source>
</evidence>
<gene>
    <name evidence="2" type="ORF">Prudu_010244</name>
</gene>
<protein>
    <submittedName>
        <fullName evidence="2">Uncharacterized protein</fullName>
    </submittedName>
</protein>
<dbReference type="AlphaFoldDB" id="A0A4Y1R849"/>
<dbReference type="InterPro" id="IPR035976">
    <property type="entry name" value="Sushi/SCR/CCP_sf"/>
</dbReference>
<accession>A0A4Y1R849</accession>
<sequence length="66" mass="7518">MESCEITSVIPRDTWFLKIVDDQVSYKCREELLHSGSPHSHCEEIKSKRAPICQNAIAAALLIELY</sequence>
<evidence type="ECO:0000256" key="1">
    <source>
        <dbReference type="ARBA" id="ARBA00023157"/>
    </source>
</evidence>
<reference evidence="2" key="1">
    <citation type="journal article" date="2019" name="Science">
        <title>Mutation of a bHLH transcription factor allowed almond domestication.</title>
        <authorList>
            <person name="Sanchez-Perez R."/>
            <person name="Pavan S."/>
            <person name="Mazzeo R."/>
            <person name="Moldovan C."/>
            <person name="Aiese Cigliano R."/>
            <person name="Del Cueto J."/>
            <person name="Ricciardi F."/>
            <person name="Lotti C."/>
            <person name="Ricciardi L."/>
            <person name="Dicenta F."/>
            <person name="Lopez-Marques R.L."/>
            <person name="Lindberg Moller B."/>
        </authorList>
    </citation>
    <scope>NUCLEOTIDE SEQUENCE</scope>
</reference>
<name>A0A4Y1R849_PRUDU</name>
<organism evidence="2">
    <name type="scientific">Prunus dulcis</name>
    <name type="common">Almond</name>
    <name type="synonym">Amygdalus dulcis</name>
    <dbReference type="NCBI Taxonomy" id="3755"/>
    <lineage>
        <taxon>Eukaryota</taxon>
        <taxon>Viridiplantae</taxon>
        <taxon>Streptophyta</taxon>
        <taxon>Embryophyta</taxon>
        <taxon>Tracheophyta</taxon>
        <taxon>Spermatophyta</taxon>
        <taxon>Magnoliopsida</taxon>
        <taxon>eudicotyledons</taxon>
        <taxon>Gunneridae</taxon>
        <taxon>Pentapetalae</taxon>
        <taxon>rosids</taxon>
        <taxon>fabids</taxon>
        <taxon>Rosales</taxon>
        <taxon>Rosaceae</taxon>
        <taxon>Amygdaloideae</taxon>
        <taxon>Amygdaleae</taxon>
        <taxon>Prunus</taxon>
    </lineage>
</organism>
<keyword evidence="1" id="KW-1015">Disulfide bond</keyword>